<dbReference type="PROSITE" id="PS51321">
    <property type="entry name" value="TFIIS_CENTRAL"/>
    <property type="match status" value="1"/>
</dbReference>
<protein>
    <recommendedName>
        <fullName evidence="10">TFIIS central domain-containing protein</fullName>
    </recommendedName>
</protein>
<dbReference type="SMART" id="SM00509">
    <property type="entry name" value="TFS2N"/>
    <property type="match status" value="1"/>
</dbReference>
<dbReference type="EMBL" id="RCHU01000709">
    <property type="protein sequence ID" value="TKR97892.1"/>
    <property type="molecule type" value="Genomic_DNA"/>
</dbReference>
<dbReference type="AlphaFoldDB" id="A0A4U5PLC8"/>
<evidence type="ECO:0000259" key="8">
    <source>
        <dbReference type="PROSITE" id="PS51321"/>
    </source>
</evidence>
<sequence length="359" mass="41024">MEKQFLSLFESAKKSAAIVATSASIFPEVYRCLDALDQLKRFPVTSSRVLVSTPVAKEVQYLTKHRVKMIRTAASCVLDAWSRNLYARNPAIDGKTQPTKSTSGSRTGTLIVKIQGRVIGRVKVNMPIQTEKKIKEEKENGFSCFKKPPQDPAMRCTNPGKVQSIRPCFKKPSTKRITQQENVKDFCNFKKPSTKRITQQENVKDFCSFKKPSEEPVKCSDGLRSKVRHILVESLCRVAKEVKEDLMEAVRLRDPITVAADVESLMFERMGLFNGTKQLKYRSILFNMKDPKNPDLRRKVLLGQIKPEKLVTMTAEEMASDQRQLENDQIRKKSLWKEMNAEQQHKSVDPMEYRGLCCL</sequence>
<dbReference type="SMART" id="SM00510">
    <property type="entry name" value="TFS2M"/>
    <property type="match status" value="1"/>
</dbReference>
<dbReference type="PIRSF" id="PIRSF006704">
    <property type="entry name" value="TF_IIS"/>
    <property type="match status" value="1"/>
</dbReference>
<dbReference type="InterPro" id="IPR003617">
    <property type="entry name" value="TFIIS/CRSP70_N_sub"/>
</dbReference>
<comment type="caution">
    <text evidence="9">The sequence shown here is derived from an EMBL/GenBank/DDBJ whole genome shotgun (WGS) entry which is preliminary data.</text>
</comment>
<evidence type="ECO:0000256" key="6">
    <source>
        <dbReference type="PROSITE-ProRule" id="PRU00649"/>
    </source>
</evidence>
<dbReference type="Gene3D" id="1.20.930.10">
    <property type="entry name" value="Conserved domain common to transcription factors TFIIS, elongin A, CRSP70"/>
    <property type="match status" value="1"/>
</dbReference>
<dbReference type="InterPro" id="IPR035441">
    <property type="entry name" value="TFIIS/LEDGF_dom_sf"/>
</dbReference>
<dbReference type="InterPro" id="IPR036575">
    <property type="entry name" value="TFIIS_cen_dom_sf"/>
</dbReference>
<dbReference type="Pfam" id="PF07500">
    <property type="entry name" value="TFIIS_M"/>
    <property type="match status" value="1"/>
</dbReference>
<dbReference type="GO" id="GO:0005634">
    <property type="term" value="C:nucleus"/>
    <property type="evidence" value="ECO:0007669"/>
    <property type="project" value="UniProtKB-SubCell"/>
</dbReference>
<dbReference type="Gene3D" id="1.10.472.30">
    <property type="entry name" value="Transcription elongation factor S-II, central domain"/>
    <property type="match status" value="1"/>
</dbReference>
<dbReference type="GO" id="GO:0008270">
    <property type="term" value="F:zinc ion binding"/>
    <property type="evidence" value="ECO:0007669"/>
    <property type="project" value="UniProtKB-KW"/>
</dbReference>
<dbReference type="PROSITE" id="PS51319">
    <property type="entry name" value="TFIIS_N"/>
    <property type="match status" value="1"/>
</dbReference>
<dbReference type="PANTHER" id="PTHR11477:SF0">
    <property type="entry name" value="IP08861P-RELATED"/>
    <property type="match status" value="1"/>
</dbReference>
<organism evidence="9">
    <name type="scientific">Populus alba</name>
    <name type="common">White poplar</name>
    <dbReference type="NCBI Taxonomy" id="43335"/>
    <lineage>
        <taxon>Eukaryota</taxon>
        <taxon>Viridiplantae</taxon>
        <taxon>Streptophyta</taxon>
        <taxon>Embryophyta</taxon>
        <taxon>Tracheophyta</taxon>
        <taxon>Spermatophyta</taxon>
        <taxon>Magnoliopsida</taxon>
        <taxon>eudicotyledons</taxon>
        <taxon>Gunneridae</taxon>
        <taxon>Pentapetalae</taxon>
        <taxon>rosids</taxon>
        <taxon>fabids</taxon>
        <taxon>Malpighiales</taxon>
        <taxon>Salicaceae</taxon>
        <taxon>Saliceae</taxon>
        <taxon>Populus</taxon>
    </lineage>
</organism>
<evidence type="ECO:0000256" key="4">
    <source>
        <dbReference type="ARBA" id="ARBA00022833"/>
    </source>
</evidence>
<keyword evidence="5 6" id="KW-0539">Nucleus</keyword>
<evidence type="ECO:0000256" key="5">
    <source>
        <dbReference type="ARBA" id="ARBA00023242"/>
    </source>
</evidence>
<evidence type="ECO:0000259" key="7">
    <source>
        <dbReference type="PROSITE" id="PS51319"/>
    </source>
</evidence>
<dbReference type="InterPro" id="IPR017923">
    <property type="entry name" value="TFIIS_N"/>
</dbReference>
<comment type="subcellular location">
    <subcellularLocation>
        <location evidence="1 6">Nucleus</location>
    </subcellularLocation>
</comment>
<evidence type="ECO:0008006" key="10">
    <source>
        <dbReference type="Google" id="ProtNLM"/>
    </source>
</evidence>
<name>A0A4U5PLC8_POPAL</name>
<feature type="domain" description="TFIIS N-terminal" evidence="7">
    <location>
        <begin position="10"/>
        <end position="88"/>
    </location>
</feature>
<evidence type="ECO:0000256" key="2">
    <source>
        <dbReference type="ARBA" id="ARBA00022723"/>
    </source>
</evidence>
<proteinExistence type="predicted"/>
<feature type="domain" description="TFIIS central" evidence="8">
    <location>
        <begin position="223"/>
        <end position="346"/>
    </location>
</feature>
<reference evidence="9" key="1">
    <citation type="submission" date="2018-10" db="EMBL/GenBank/DDBJ databases">
        <title>Population genomic analysis revealed the cold adaptation of white poplar.</title>
        <authorList>
            <person name="Liu Y.-J."/>
        </authorList>
    </citation>
    <scope>NUCLEOTIDE SEQUENCE [LARGE SCALE GENOMIC DNA]</scope>
    <source>
        <strain evidence="9">PAL-ZL1</strain>
    </source>
</reference>
<evidence type="ECO:0000256" key="3">
    <source>
        <dbReference type="ARBA" id="ARBA00022771"/>
    </source>
</evidence>
<keyword evidence="4" id="KW-0862">Zinc</keyword>
<keyword evidence="3" id="KW-0863">Zinc-finger</keyword>
<dbReference type="STRING" id="43335.A0A4U5PLC8"/>
<dbReference type="InterPro" id="IPR003618">
    <property type="entry name" value="TFIIS_cen_dom"/>
</dbReference>
<accession>A0A4U5PLC8</accession>
<dbReference type="GO" id="GO:0006351">
    <property type="term" value="P:DNA-templated transcription"/>
    <property type="evidence" value="ECO:0007669"/>
    <property type="project" value="InterPro"/>
</dbReference>
<dbReference type="Pfam" id="PF08711">
    <property type="entry name" value="Med26"/>
    <property type="match status" value="1"/>
</dbReference>
<gene>
    <name evidence="9" type="ORF">D5086_0000209000</name>
</gene>
<dbReference type="PANTHER" id="PTHR11477">
    <property type="entry name" value="TRANSCRIPTION FACTOR S-II ZINC FINGER DOMAIN-CONTAINING PROTEIN"/>
    <property type="match status" value="1"/>
</dbReference>
<evidence type="ECO:0000256" key="1">
    <source>
        <dbReference type="ARBA" id="ARBA00004123"/>
    </source>
</evidence>
<evidence type="ECO:0000313" key="9">
    <source>
        <dbReference type="EMBL" id="TKR97892.1"/>
    </source>
</evidence>
<dbReference type="InterPro" id="IPR035100">
    <property type="entry name" value="TF_IIS-typ"/>
</dbReference>
<keyword evidence="2" id="KW-0479">Metal-binding</keyword>
<dbReference type="SUPFAM" id="SSF46942">
    <property type="entry name" value="Elongation factor TFIIS domain 2"/>
    <property type="match status" value="1"/>
</dbReference>
<dbReference type="SUPFAM" id="SSF47676">
    <property type="entry name" value="Conserved domain common to transcription factors TFIIS, elongin A, CRSP70"/>
    <property type="match status" value="1"/>
</dbReference>